<dbReference type="PANTHER" id="PTHR42760:SF40">
    <property type="entry name" value="3-OXOACYL-[ACYL-CARRIER-PROTEIN] REDUCTASE, CHLOROPLASTIC"/>
    <property type="match status" value="1"/>
</dbReference>
<name>A0A4R5LKU3_9BURK</name>
<dbReference type="EMBL" id="SMOD01000002">
    <property type="protein sequence ID" value="TDG10360.1"/>
    <property type="molecule type" value="Genomic_DNA"/>
</dbReference>
<dbReference type="AlphaFoldDB" id="A0A4R5LKU3"/>
<dbReference type="CDD" id="cd05233">
    <property type="entry name" value="SDR_c"/>
    <property type="match status" value="1"/>
</dbReference>
<dbReference type="Proteomes" id="UP000295606">
    <property type="component" value="Unassembled WGS sequence"/>
</dbReference>
<feature type="domain" description="Ketoreductase" evidence="2">
    <location>
        <begin position="11"/>
        <end position="187"/>
    </location>
</feature>
<dbReference type="FunFam" id="3.40.50.720:FF:000084">
    <property type="entry name" value="Short-chain dehydrogenase reductase"/>
    <property type="match status" value="1"/>
</dbReference>
<protein>
    <submittedName>
        <fullName evidence="3">SDR family oxidoreductase</fullName>
    </submittedName>
</protein>
<comment type="caution">
    <text evidence="3">The sequence shown here is derived from an EMBL/GenBank/DDBJ whole genome shotgun (WGS) entry which is preliminary data.</text>
</comment>
<dbReference type="PROSITE" id="PS00061">
    <property type="entry name" value="ADH_SHORT"/>
    <property type="match status" value="1"/>
</dbReference>
<dbReference type="SMART" id="SM00822">
    <property type="entry name" value="PKS_KR"/>
    <property type="match status" value="1"/>
</dbReference>
<dbReference type="InterPro" id="IPR002347">
    <property type="entry name" value="SDR_fam"/>
</dbReference>
<dbReference type="InterPro" id="IPR020904">
    <property type="entry name" value="Sc_DH/Rdtase_CS"/>
</dbReference>
<dbReference type="PRINTS" id="PR00081">
    <property type="entry name" value="GDHRDH"/>
</dbReference>
<comment type="similarity">
    <text evidence="1">Belongs to the short-chain dehydrogenases/reductases (SDR) family.</text>
</comment>
<dbReference type="Pfam" id="PF13561">
    <property type="entry name" value="adh_short_C2"/>
    <property type="match status" value="1"/>
</dbReference>
<gene>
    <name evidence="3" type="ORF">E1N52_03155</name>
</gene>
<reference evidence="3 4" key="1">
    <citation type="submission" date="2019-03" db="EMBL/GenBank/DDBJ databases">
        <title>Paraburkholderia sp. isolated from native Mimosa gymnas in Guartela State Park, Brazil.</title>
        <authorList>
            <person name="Paulitsch F."/>
            <person name="Hungria M."/>
            <person name="Delamuta J.R.M."/>
            <person name="Ribeiro R.A."/>
            <person name="Dall'Agnol R."/>
            <person name="Silva J.S.B."/>
        </authorList>
    </citation>
    <scope>NUCLEOTIDE SEQUENCE [LARGE SCALE GENOMIC DNA]</scope>
    <source>
        <strain evidence="3 4">CNPSo 3008</strain>
    </source>
</reference>
<organism evidence="3 4">
    <name type="scientific">Paraburkholderia guartelaensis</name>
    <dbReference type="NCBI Taxonomy" id="2546446"/>
    <lineage>
        <taxon>Bacteria</taxon>
        <taxon>Pseudomonadati</taxon>
        <taxon>Pseudomonadota</taxon>
        <taxon>Betaproteobacteria</taxon>
        <taxon>Burkholderiales</taxon>
        <taxon>Burkholderiaceae</taxon>
        <taxon>Paraburkholderia</taxon>
    </lineage>
</organism>
<sequence>MNSTVSSLHGRVVAVTGATSGIGRETAVRLAQAGAFVVAIGRDVDRAASLRQALGASGCCFVADFAQPQEIERVMKEIAARHRHLHGLVVNAGVSLQAGLDDLDVASYDRMMDINVKGATFSFARALPLLAPGASCVFVGSVAGSKGQPGDALYAGSKGFIRAFARNLGTSPELAQRGIRVNVVSPGPIETPLTAAATANRAIRDYVEGLIPMHRWGRAAEVASAILFLLSDESSFTTGAEITVDGGMAHV</sequence>
<dbReference type="OrthoDB" id="9803333at2"/>
<dbReference type="PANTHER" id="PTHR42760">
    <property type="entry name" value="SHORT-CHAIN DEHYDROGENASES/REDUCTASES FAMILY MEMBER"/>
    <property type="match status" value="1"/>
</dbReference>
<evidence type="ECO:0000313" key="3">
    <source>
        <dbReference type="EMBL" id="TDG10360.1"/>
    </source>
</evidence>
<dbReference type="InterPro" id="IPR036291">
    <property type="entry name" value="NAD(P)-bd_dom_sf"/>
</dbReference>
<dbReference type="SUPFAM" id="SSF51735">
    <property type="entry name" value="NAD(P)-binding Rossmann-fold domains"/>
    <property type="match status" value="1"/>
</dbReference>
<evidence type="ECO:0000259" key="2">
    <source>
        <dbReference type="SMART" id="SM00822"/>
    </source>
</evidence>
<dbReference type="Gene3D" id="3.40.50.720">
    <property type="entry name" value="NAD(P)-binding Rossmann-like Domain"/>
    <property type="match status" value="1"/>
</dbReference>
<dbReference type="GO" id="GO:0030497">
    <property type="term" value="P:fatty acid elongation"/>
    <property type="evidence" value="ECO:0007669"/>
    <property type="project" value="TreeGrafter"/>
</dbReference>
<dbReference type="InterPro" id="IPR057326">
    <property type="entry name" value="KR_dom"/>
</dbReference>
<evidence type="ECO:0000313" key="4">
    <source>
        <dbReference type="Proteomes" id="UP000295606"/>
    </source>
</evidence>
<dbReference type="GO" id="GO:0016616">
    <property type="term" value="F:oxidoreductase activity, acting on the CH-OH group of donors, NAD or NADP as acceptor"/>
    <property type="evidence" value="ECO:0007669"/>
    <property type="project" value="TreeGrafter"/>
</dbReference>
<proteinExistence type="inferred from homology"/>
<evidence type="ECO:0000256" key="1">
    <source>
        <dbReference type="ARBA" id="ARBA00006484"/>
    </source>
</evidence>
<accession>A0A4R5LKU3</accession>
<dbReference type="RefSeq" id="WP_133180101.1">
    <property type="nucleotide sequence ID" value="NZ_SMOD01000002.1"/>
</dbReference>